<proteinExistence type="predicted"/>
<organism evidence="1 3">
    <name type="scientific">Rotaria magnacalcarata</name>
    <dbReference type="NCBI Taxonomy" id="392030"/>
    <lineage>
        <taxon>Eukaryota</taxon>
        <taxon>Metazoa</taxon>
        <taxon>Spiralia</taxon>
        <taxon>Gnathifera</taxon>
        <taxon>Rotifera</taxon>
        <taxon>Eurotatoria</taxon>
        <taxon>Bdelloidea</taxon>
        <taxon>Philodinida</taxon>
        <taxon>Philodinidae</taxon>
        <taxon>Rotaria</taxon>
    </lineage>
</organism>
<gene>
    <name evidence="2" type="ORF">BYL167_LOCUS25128</name>
    <name evidence="1" type="ORF">CJN711_LOCUS22950</name>
</gene>
<dbReference type="EMBL" id="CAJOBH010024150">
    <property type="protein sequence ID" value="CAF4239988.1"/>
    <property type="molecule type" value="Genomic_DNA"/>
</dbReference>
<evidence type="ECO:0000313" key="2">
    <source>
        <dbReference type="EMBL" id="CAF4239988.1"/>
    </source>
</evidence>
<name>A0A815MDS6_9BILA</name>
<accession>A0A815MDS6</accession>
<dbReference type="Proteomes" id="UP000663855">
    <property type="component" value="Unassembled WGS sequence"/>
</dbReference>
<sequence>MSDLFPLFDINNTFSNVTIFLLFDDAKTFETIFFERMARALPRFRTLEIINQLEPEMG</sequence>
<evidence type="ECO:0000313" key="1">
    <source>
        <dbReference type="EMBL" id="CAF1420224.1"/>
    </source>
</evidence>
<comment type="caution">
    <text evidence="1">The sequence shown here is derived from an EMBL/GenBank/DDBJ whole genome shotgun (WGS) entry which is preliminary data.</text>
</comment>
<evidence type="ECO:0000313" key="3">
    <source>
        <dbReference type="Proteomes" id="UP000663855"/>
    </source>
</evidence>
<dbReference type="AlphaFoldDB" id="A0A815MDS6"/>
<feature type="non-terminal residue" evidence="1">
    <location>
        <position position="58"/>
    </location>
</feature>
<dbReference type="EMBL" id="CAJNOV010010784">
    <property type="protein sequence ID" value="CAF1420224.1"/>
    <property type="molecule type" value="Genomic_DNA"/>
</dbReference>
<dbReference type="Proteomes" id="UP000681967">
    <property type="component" value="Unassembled WGS sequence"/>
</dbReference>
<reference evidence="1" key="1">
    <citation type="submission" date="2021-02" db="EMBL/GenBank/DDBJ databases">
        <authorList>
            <person name="Nowell W R."/>
        </authorList>
    </citation>
    <scope>NUCLEOTIDE SEQUENCE</scope>
</reference>
<protein>
    <submittedName>
        <fullName evidence="1">Uncharacterized protein</fullName>
    </submittedName>
</protein>